<keyword evidence="7" id="KW-0472">Membrane</keyword>
<dbReference type="GO" id="GO:0071555">
    <property type="term" value="P:cell wall organization"/>
    <property type="evidence" value="ECO:0007669"/>
    <property type="project" value="UniProtKB-UniRule"/>
</dbReference>
<evidence type="ECO:0000256" key="4">
    <source>
        <dbReference type="ARBA" id="ARBA00022984"/>
    </source>
</evidence>
<dbReference type="GO" id="GO:0071972">
    <property type="term" value="F:peptidoglycan L,D-transpeptidase activity"/>
    <property type="evidence" value="ECO:0007669"/>
    <property type="project" value="TreeGrafter"/>
</dbReference>
<dbReference type="UniPathway" id="UPA00219"/>
<dbReference type="Gene3D" id="2.40.440.10">
    <property type="entry name" value="L,D-transpeptidase catalytic domain-like"/>
    <property type="match status" value="1"/>
</dbReference>
<dbReference type="STRING" id="1798531.A2392_03030"/>
<evidence type="ECO:0000256" key="3">
    <source>
        <dbReference type="ARBA" id="ARBA00022960"/>
    </source>
</evidence>
<organism evidence="9 10">
    <name type="scientific">Candidatus Kaiserbacteria bacterium RIFOXYB1_FULL_46_14</name>
    <dbReference type="NCBI Taxonomy" id="1798531"/>
    <lineage>
        <taxon>Bacteria</taxon>
        <taxon>Candidatus Kaiseribacteriota</taxon>
    </lineage>
</organism>
<feature type="active site" description="Nucleophile" evidence="6">
    <location>
        <position position="285"/>
    </location>
</feature>
<dbReference type="InterPro" id="IPR005490">
    <property type="entry name" value="LD_TPept_cat_dom"/>
</dbReference>
<dbReference type="EMBL" id="MFMS01000005">
    <property type="protein sequence ID" value="OGG85738.1"/>
    <property type="molecule type" value="Genomic_DNA"/>
</dbReference>
<accession>A0A1F6FIR3</accession>
<comment type="pathway">
    <text evidence="1 6">Cell wall biogenesis; peptidoglycan biosynthesis.</text>
</comment>
<keyword evidence="4 6" id="KW-0573">Peptidoglycan synthesis</keyword>
<evidence type="ECO:0000313" key="9">
    <source>
        <dbReference type="EMBL" id="OGG85738.1"/>
    </source>
</evidence>
<dbReference type="Pfam" id="PF08239">
    <property type="entry name" value="SH3_3"/>
    <property type="match status" value="1"/>
</dbReference>
<evidence type="ECO:0000313" key="10">
    <source>
        <dbReference type="Proteomes" id="UP000177395"/>
    </source>
</evidence>
<keyword evidence="3 6" id="KW-0133">Cell shape</keyword>
<keyword evidence="2" id="KW-0808">Transferase</keyword>
<comment type="caution">
    <text evidence="9">The sequence shown here is derived from an EMBL/GenBank/DDBJ whole genome shotgun (WGS) entry which is preliminary data.</text>
</comment>
<dbReference type="PANTHER" id="PTHR30582">
    <property type="entry name" value="L,D-TRANSPEPTIDASE"/>
    <property type="match status" value="1"/>
</dbReference>
<keyword evidence="7" id="KW-0812">Transmembrane</keyword>
<evidence type="ECO:0000259" key="8">
    <source>
        <dbReference type="PROSITE" id="PS52029"/>
    </source>
</evidence>
<dbReference type="Gene3D" id="2.30.30.40">
    <property type="entry name" value="SH3 Domains"/>
    <property type="match status" value="1"/>
</dbReference>
<evidence type="ECO:0000256" key="2">
    <source>
        <dbReference type="ARBA" id="ARBA00022679"/>
    </source>
</evidence>
<dbReference type="InterPro" id="IPR050979">
    <property type="entry name" value="LD-transpeptidase"/>
</dbReference>
<dbReference type="InterPro" id="IPR003646">
    <property type="entry name" value="SH3-like_bac-type"/>
</dbReference>
<feature type="domain" description="L,D-TPase catalytic" evidence="8">
    <location>
        <begin position="188"/>
        <end position="309"/>
    </location>
</feature>
<dbReference type="AlphaFoldDB" id="A0A1F6FIR3"/>
<dbReference type="GO" id="GO:0005576">
    <property type="term" value="C:extracellular region"/>
    <property type="evidence" value="ECO:0007669"/>
    <property type="project" value="TreeGrafter"/>
</dbReference>
<protein>
    <recommendedName>
        <fullName evidence="8">L,D-TPase catalytic domain-containing protein</fullName>
    </recommendedName>
</protein>
<dbReference type="PROSITE" id="PS52029">
    <property type="entry name" value="LD_TPASE"/>
    <property type="match status" value="1"/>
</dbReference>
<sequence>MKALKYWPFVVGMIVLVVVSASVYPLLEKYRIYKDQEETRRHIDEPESPYWEAPRSPFAKPEEAVIVATGTENGSFLLPVTDVLFEYIEVIDGCAEHFQGECVNVRTGPGIDFPIVTRLRNNIVLKIDGKVERDGQSWFKIVFDETLKYPERVTSDWYVAAEYVRVVLDEGDKTLWDKDSKAPTSTKKLIVVDRSDQTLVAYDGDVVFMETAISTGLDLTPTPRGTFSVFKKTPSRYMQGPTPGLSDDYYDLPGVPWNLYFTHGGAVIHGAYWHNDFGIKYSHGCVNLPPDRARELYAWADLGTVIIVED</sequence>
<dbReference type="Pfam" id="PF03734">
    <property type="entry name" value="YkuD"/>
    <property type="match status" value="1"/>
</dbReference>
<evidence type="ECO:0000256" key="1">
    <source>
        <dbReference type="ARBA" id="ARBA00004752"/>
    </source>
</evidence>
<dbReference type="Proteomes" id="UP000177395">
    <property type="component" value="Unassembled WGS sequence"/>
</dbReference>
<feature type="transmembrane region" description="Helical" evidence="7">
    <location>
        <begin position="6"/>
        <end position="27"/>
    </location>
</feature>
<evidence type="ECO:0000256" key="6">
    <source>
        <dbReference type="PROSITE-ProRule" id="PRU01373"/>
    </source>
</evidence>
<feature type="active site" description="Proton donor/acceptor" evidence="6">
    <location>
        <position position="269"/>
    </location>
</feature>
<dbReference type="GO" id="GO:0016740">
    <property type="term" value="F:transferase activity"/>
    <property type="evidence" value="ECO:0007669"/>
    <property type="project" value="UniProtKB-KW"/>
</dbReference>
<dbReference type="InterPro" id="IPR038063">
    <property type="entry name" value="Transpep_catalytic_dom"/>
</dbReference>
<dbReference type="CDD" id="cd16913">
    <property type="entry name" value="YkuD_like"/>
    <property type="match status" value="1"/>
</dbReference>
<dbReference type="PANTHER" id="PTHR30582:SF2">
    <property type="entry name" value="L,D-TRANSPEPTIDASE YCIB-RELATED"/>
    <property type="match status" value="1"/>
</dbReference>
<keyword evidence="7" id="KW-1133">Transmembrane helix</keyword>
<keyword evidence="5 6" id="KW-0961">Cell wall biogenesis/degradation</keyword>
<dbReference type="SUPFAM" id="SSF141523">
    <property type="entry name" value="L,D-transpeptidase catalytic domain-like"/>
    <property type="match status" value="1"/>
</dbReference>
<dbReference type="GO" id="GO:0018104">
    <property type="term" value="P:peptidoglycan-protein cross-linking"/>
    <property type="evidence" value="ECO:0007669"/>
    <property type="project" value="TreeGrafter"/>
</dbReference>
<proteinExistence type="predicted"/>
<name>A0A1F6FIR3_9BACT</name>
<gene>
    <name evidence="9" type="ORF">A2392_03030</name>
</gene>
<dbReference type="GO" id="GO:0008360">
    <property type="term" value="P:regulation of cell shape"/>
    <property type="evidence" value="ECO:0007669"/>
    <property type="project" value="UniProtKB-UniRule"/>
</dbReference>
<reference evidence="9 10" key="1">
    <citation type="journal article" date="2016" name="Nat. Commun.">
        <title>Thousands of microbial genomes shed light on interconnected biogeochemical processes in an aquifer system.</title>
        <authorList>
            <person name="Anantharaman K."/>
            <person name="Brown C.T."/>
            <person name="Hug L.A."/>
            <person name="Sharon I."/>
            <person name="Castelle C.J."/>
            <person name="Probst A.J."/>
            <person name="Thomas B.C."/>
            <person name="Singh A."/>
            <person name="Wilkins M.J."/>
            <person name="Karaoz U."/>
            <person name="Brodie E.L."/>
            <person name="Williams K.H."/>
            <person name="Hubbard S.S."/>
            <person name="Banfield J.F."/>
        </authorList>
    </citation>
    <scope>NUCLEOTIDE SEQUENCE [LARGE SCALE GENOMIC DNA]</scope>
</reference>
<evidence type="ECO:0000256" key="7">
    <source>
        <dbReference type="SAM" id="Phobius"/>
    </source>
</evidence>
<evidence type="ECO:0000256" key="5">
    <source>
        <dbReference type="ARBA" id="ARBA00023316"/>
    </source>
</evidence>